<gene>
    <name evidence="9" type="primary">top1E</name>
    <name evidence="9" type="ORF">DB44_DT00360</name>
</gene>
<dbReference type="PATRIC" id="fig|362787.3.peg.1472"/>
<evidence type="ECO:0000313" key="9">
    <source>
        <dbReference type="EMBL" id="KIC71401.1"/>
    </source>
</evidence>
<evidence type="ECO:0000256" key="5">
    <source>
        <dbReference type="ARBA" id="ARBA00023125"/>
    </source>
</evidence>
<dbReference type="Pfam" id="PF01028">
    <property type="entry name" value="Topoisom_I"/>
    <property type="match status" value="1"/>
</dbReference>
<evidence type="ECO:0000256" key="1">
    <source>
        <dbReference type="ARBA" id="ARBA00000213"/>
    </source>
</evidence>
<dbReference type="EMBL" id="JSAN01000092">
    <property type="protein sequence ID" value="KIC71401.1"/>
    <property type="molecule type" value="Genomic_DNA"/>
</dbReference>
<feature type="domain" description="DNA topoisomerase IB N-terminal" evidence="8">
    <location>
        <begin position="55"/>
        <end position="103"/>
    </location>
</feature>
<dbReference type="InterPro" id="IPR051062">
    <property type="entry name" value="Topoisomerase_IB"/>
</dbReference>
<dbReference type="Gene3D" id="3.90.15.10">
    <property type="entry name" value="Topoisomerase I, Chain A, domain 3"/>
    <property type="match status" value="1"/>
</dbReference>
<evidence type="ECO:0000256" key="3">
    <source>
        <dbReference type="ARBA" id="ARBA00012891"/>
    </source>
</evidence>
<evidence type="ECO:0000256" key="2">
    <source>
        <dbReference type="ARBA" id="ARBA00006645"/>
    </source>
</evidence>
<dbReference type="InterPro" id="IPR011010">
    <property type="entry name" value="DNA_brk_join_enz"/>
</dbReference>
<keyword evidence="5" id="KW-0238">DNA-binding</keyword>
<name>A0A0C1JLE7_9BACT</name>
<dbReference type="SUPFAM" id="SSF55869">
    <property type="entry name" value="DNA topoisomerase I domain"/>
    <property type="match status" value="1"/>
</dbReference>
<evidence type="ECO:0000313" key="10">
    <source>
        <dbReference type="Proteomes" id="UP000031465"/>
    </source>
</evidence>
<keyword evidence="4" id="KW-0799">Topoisomerase</keyword>
<dbReference type="SUPFAM" id="SSF56349">
    <property type="entry name" value="DNA breaking-rejoining enzymes"/>
    <property type="match status" value="1"/>
</dbReference>
<proteinExistence type="inferred from homology"/>
<dbReference type="Pfam" id="PF21338">
    <property type="entry name" value="Top1B_N_bact"/>
    <property type="match status" value="1"/>
</dbReference>
<dbReference type="PRINTS" id="PR00416">
    <property type="entry name" value="EUTPISMRASEI"/>
</dbReference>
<feature type="domain" description="DNA topoisomerase I catalytic core eukaryotic-type" evidence="7">
    <location>
        <begin position="116"/>
        <end position="334"/>
    </location>
</feature>
<evidence type="ECO:0000259" key="8">
    <source>
        <dbReference type="Pfam" id="PF21338"/>
    </source>
</evidence>
<dbReference type="GO" id="GO:0003917">
    <property type="term" value="F:DNA topoisomerase type I (single strand cut, ATP-independent) activity"/>
    <property type="evidence" value="ECO:0007669"/>
    <property type="project" value="UniProtKB-EC"/>
</dbReference>
<keyword evidence="6 9" id="KW-0413">Isomerase</keyword>
<comment type="similarity">
    <text evidence="2">Belongs to the type IB topoisomerase family.</text>
</comment>
<reference evidence="9 10" key="1">
    <citation type="journal article" date="2014" name="Mol. Biol. Evol.">
        <title>Massive expansion of Ubiquitination-related gene families within the Chlamydiae.</title>
        <authorList>
            <person name="Domman D."/>
            <person name="Collingro A."/>
            <person name="Lagkouvardos I."/>
            <person name="Gehre L."/>
            <person name="Weinmaier T."/>
            <person name="Rattei T."/>
            <person name="Subtil A."/>
            <person name="Horn M."/>
        </authorList>
    </citation>
    <scope>NUCLEOTIDE SEQUENCE [LARGE SCALE GENOMIC DNA]</scope>
    <source>
        <strain evidence="9 10">EI2</strain>
    </source>
</reference>
<dbReference type="InterPro" id="IPR035447">
    <property type="entry name" value="DNA_topo_I_N_sf"/>
</dbReference>
<evidence type="ECO:0000259" key="7">
    <source>
        <dbReference type="Pfam" id="PF01028"/>
    </source>
</evidence>
<dbReference type="GO" id="GO:0006265">
    <property type="term" value="P:DNA topological change"/>
    <property type="evidence" value="ECO:0007669"/>
    <property type="project" value="InterPro"/>
</dbReference>
<dbReference type="GO" id="GO:0003677">
    <property type="term" value="F:DNA binding"/>
    <property type="evidence" value="ECO:0007669"/>
    <property type="project" value="UniProtKB-KW"/>
</dbReference>
<protein>
    <recommendedName>
        <fullName evidence="3">DNA topoisomerase</fullName>
        <ecNumber evidence="3">5.6.2.1</ecNumber>
    </recommendedName>
</protein>
<sequence length="370" mass="42673">MSDGLATKIRFTMKKIKIKPEACTEIDPKKLAEVANLTYVNNFKHGITRERKGKQFIYKDSNGKVIIDSNEIKRIQALAIPPAYTDVWICPSFNGHIQATGRDAKGRKQYRYHALWKEVSDETKYGKMIAFAQALPTIRKRIKRDLSLTEMSKEKILAVVVYLLEMTLIRVGNEAYAKENNSFGLTTLQNRHVSIEGTKMTFKFFGKSGKQHTITLYDKRLAKIVRRCKDLPGQELFEYMDENAMPVSISSTDVNEYLRMITNDHFTAKDFRTWAGTVLTVFALQEFEHFDSHAQAKRNIVQAIEKVAKKLGNTPAICRKSYVHPEVFNAYLDQTLFKMTKHPSKKSVDLVMELSFEETYVLNFLKKRMK</sequence>
<dbReference type="InterPro" id="IPR001631">
    <property type="entry name" value="TopoI"/>
</dbReference>
<organism evidence="9 10">
    <name type="scientific">Candidatus Protochlamydia amoebophila</name>
    <dbReference type="NCBI Taxonomy" id="362787"/>
    <lineage>
        <taxon>Bacteria</taxon>
        <taxon>Pseudomonadati</taxon>
        <taxon>Chlamydiota</taxon>
        <taxon>Chlamydiia</taxon>
        <taxon>Parachlamydiales</taxon>
        <taxon>Parachlamydiaceae</taxon>
        <taxon>Candidatus Protochlamydia</taxon>
    </lineage>
</organism>
<dbReference type="InterPro" id="IPR014711">
    <property type="entry name" value="TopoI_cat_a-hlx-sub_euk"/>
</dbReference>
<dbReference type="Gene3D" id="1.10.132.120">
    <property type="match status" value="1"/>
</dbReference>
<comment type="catalytic activity">
    <reaction evidence="1">
        <text>ATP-independent breakage of single-stranded DNA, followed by passage and rejoining.</text>
        <dbReference type="EC" id="5.6.2.1"/>
    </reaction>
</comment>
<evidence type="ECO:0000256" key="4">
    <source>
        <dbReference type="ARBA" id="ARBA00023029"/>
    </source>
</evidence>
<dbReference type="PANTHER" id="PTHR10290">
    <property type="entry name" value="DNA TOPOISOMERASE I"/>
    <property type="match status" value="1"/>
</dbReference>
<evidence type="ECO:0000256" key="6">
    <source>
        <dbReference type="ARBA" id="ARBA00023235"/>
    </source>
</evidence>
<dbReference type="Proteomes" id="UP000031465">
    <property type="component" value="Unassembled WGS sequence"/>
</dbReference>
<comment type="caution">
    <text evidence="9">The sequence shown here is derived from an EMBL/GenBank/DDBJ whole genome shotgun (WGS) entry which is preliminary data.</text>
</comment>
<dbReference type="Gene3D" id="3.30.66.10">
    <property type="entry name" value="DNA topoisomerase I domain"/>
    <property type="match status" value="1"/>
</dbReference>
<dbReference type="EC" id="5.6.2.1" evidence="3"/>
<dbReference type="PROSITE" id="PS52038">
    <property type="entry name" value="TOPO_IB_2"/>
    <property type="match status" value="1"/>
</dbReference>
<accession>A0A0C1JLE7</accession>
<dbReference type="AlphaFoldDB" id="A0A0C1JLE7"/>
<dbReference type="InterPro" id="IPR049331">
    <property type="entry name" value="Top1B_N_bact"/>
</dbReference>
<dbReference type="PANTHER" id="PTHR10290:SF3">
    <property type="entry name" value="DNA TOPOISOMERASE 1"/>
    <property type="match status" value="1"/>
</dbReference>
<dbReference type="InterPro" id="IPR013500">
    <property type="entry name" value="TopoI_cat_euk"/>
</dbReference>